<evidence type="ECO:0000256" key="2">
    <source>
        <dbReference type="SAM" id="MobiDB-lite"/>
    </source>
</evidence>
<proteinExistence type="predicted"/>
<dbReference type="OrthoDB" id="288726at2759"/>
<dbReference type="VEuPathDB" id="FungiDB:AAP_04739"/>
<keyword evidence="5" id="KW-1185">Reference proteome</keyword>
<keyword evidence="1" id="KW-0175">Coiled coil</keyword>
<dbReference type="AlphaFoldDB" id="A0A167WBN0"/>
<evidence type="ECO:0000313" key="5">
    <source>
        <dbReference type="Proteomes" id="UP000242877"/>
    </source>
</evidence>
<comment type="caution">
    <text evidence="4">The sequence shown here is derived from an EMBL/GenBank/DDBJ whole genome shotgun (WGS) entry which is preliminary data.</text>
</comment>
<feature type="region of interest" description="Disordered" evidence="2">
    <location>
        <begin position="1"/>
        <end position="62"/>
    </location>
</feature>
<dbReference type="EMBL" id="AZGZ01000024">
    <property type="protein sequence ID" value="KZZ88641.1"/>
    <property type="molecule type" value="Genomic_DNA"/>
</dbReference>
<feature type="region of interest" description="Disordered" evidence="2">
    <location>
        <begin position="202"/>
        <end position="223"/>
    </location>
</feature>
<dbReference type="Pfam" id="PF24554">
    <property type="entry name" value="DUF7603"/>
    <property type="match status" value="1"/>
</dbReference>
<reference evidence="4 5" key="1">
    <citation type="journal article" date="2016" name="Genome Biol. Evol.">
        <title>Divergent and convergent evolution of fungal pathogenicity.</title>
        <authorList>
            <person name="Shang Y."/>
            <person name="Xiao G."/>
            <person name="Zheng P."/>
            <person name="Cen K."/>
            <person name="Zhan S."/>
            <person name="Wang C."/>
        </authorList>
    </citation>
    <scope>NUCLEOTIDE SEQUENCE [LARGE SCALE GENOMIC DNA]</scope>
    <source>
        <strain evidence="4 5">ARSEF 7405</strain>
    </source>
</reference>
<evidence type="ECO:0000313" key="4">
    <source>
        <dbReference type="EMBL" id="KZZ88641.1"/>
    </source>
</evidence>
<feature type="domain" description="DUF7603" evidence="3">
    <location>
        <begin position="176"/>
        <end position="285"/>
    </location>
</feature>
<feature type="compositionally biased region" description="Acidic residues" evidence="2">
    <location>
        <begin position="209"/>
        <end position="220"/>
    </location>
</feature>
<protein>
    <recommendedName>
        <fullName evidence="3">DUF7603 domain-containing protein</fullName>
    </recommendedName>
</protein>
<accession>A0A167WBN0</accession>
<dbReference type="Proteomes" id="UP000242877">
    <property type="component" value="Unassembled WGS sequence"/>
</dbReference>
<feature type="compositionally biased region" description="Low complexity" evidence="2">
    <location>
        <begin position="33"/>
        <end position="53"/>
    </location>
</feature>
<feature type="coiled-coil region" evidence="1">
    <location>
        <begin position="90"/>
        <end position="197"/>
    </location>
</feature>
<feature type="coiled-coil region" evidence="1">
    <location>
        <begin position="376"/>
        <end position="431"/>
    </location>
</feature>
<evidence type="ECO:0000259" key="3">
    <source>
        <dbReference type="Pfam" id="PF24554"/>
    </source>
</evidence>
<gene>
    <name evidence="4" type="ORF">AAP_04739</name>
</gene>
<evidence type="ECO:0000256" key="1">
    <source>
        <dbReference type="SAM" id="Coils"/>
    </source>
</evidence>
<dbReference type="InterPro" id="IPR056023">
    <property type="entry name" value="DUF7603"/>
</dbReference>
<organism evidence="4 5">
    <name type="scientific">Ascosphaera apis ARSEF 7405</name>
    <dbReference type="NCBI Taxonomy" id="392613"/>
    <lineage>
        <taxon>Eukaryota</taxon>
        <taxon>Fungi</taxon>
        <taxon>Dikarya</taxon>
        <taxon>Ascomycota</taxon>
        <taxon>Pezizomycotina</taxon>
        <taxon>Eurotiomycetes</taxon>
        <taxon>Eurotiomycetidae</taxon>
        <taxon>Onygenales</taxon>
        <taxon>Ascosphaeraceae</taxon>
        <taxon>Ascosphaera</taxon>
    </lineage>
</organism>
<sequence length="476" mass="54569">MATAIEVTLPPNTPPRDPSVYSDFDARSPSEESLSIGFRSSISSHNDVSSITSQGSPESTAHRRRATLMSAIDISCDFAAGSRRDLTDHVKQVELQRDMLRQTVASLLERQALQEQRHERKVRMLESELERMQMRYASRTQRNSYVPDVKALECKAEEMRQKARAMEQEREQSIRGLQSLEKSLDTAREERDTLRKWLEGHGAGLPDFMIDDDPSDDGDDTNSVIDADREARRANHALVQQISEQLRTNEQVRTGLSKAIAQNEEQRKTLNGQISEIHSKLRLLERTIDQTQRSEEEWTGSSYEEHQELLRRSHNDKLKRRSACGRAMKYSRDDGRRCSSDTSKSEGSRLLALLSPLSPSRNRFSDFLAPGSDFENAQLQSRVRELEQALREAEFEMKTVVNRMNMAQIEVAELQADREHALRQLRKYQEQGQPQRPVEKPTRPVSVQSRISMFTISREPQLPKIVATPDEGVYYE</sequence>
<name>A0A167WBN0_9EURO</name>